<dbReference type="GO" id="GO:0003677">
    <property type="term" value="F:DNA binding"/>
    <property type="evidence" value="ECO:0007669"/>
    <property type="project" value="InterPro"/>
</dbReference>
<protein>
    <recommendedName>
        <fullName evidence="4">Xylanolytic transcriptional activator regulatory domain-containing protein</fullName>
    </recommendedName>
</protein>
<evidence type="ECO:0000256" key="3">
    <source>
        <dbReference type="SAM" id="MobiDB-lite"/>
    </source>
</evidence>
<evidence type="ECO:0000313" key="6">
    <source>
        <dbReference type="Proteomes" id="UP000030651"/>
    </source>
</evidence>
<dbReference type="STRING" id="1229662.W3XAD9"/>
<evidence type="ECO:0000256" key="1">
    <source>
        <dbReference type="ARBA" id="ARBA00004123"/>
    </source>
</evidence>
<dbReference type="PANTHER" id="PTHR31001:SF87">
    <property type="entry name" value="COL-21"/>
    <property type="match status" value="1"/>
</dbReference>
<reference evidence="6" key="1">
    <citation type="journal article" date="2015" name="BMC Genomics">
        <title>Genomic and transcriptomic analysis of the endophytic fungus Pestalotiopsis fici reveals its lifestyle and high potential for synthesis of natural products.</title>
        <authorList>
            <person name="Wang X."/>
            <person name="Zhang X."/>
            <person name="Liu L."/>
            <person name="Xiang M."/>
            <person name="Wang W."/>
            <person name="Sun X."/>
            <person name="Che Y."/>
            <person name="Guo L."/>
            <person name="Liu G."/>
            <person name="Guo L."/>
            <person name="Wang C."/>
            <person name="Yin W.B."/>
            <person name="Stadler M."/>
            <person name="Zhang X."/>
            <person name="Liu X."/>
        </authorList>
    </citation>
    <scope>NUCLEOTIDE SEQUENCE [LARGE SCALE GENOMIC DNA]</scope>
    <source>
        <strain evidence="6">W106-1 / CGMCC3.15140</strain>
    </source>
</reference>
<dbReference type="KEGG" id="pfy:PFICI_04248"/>
<dbReference type="EMBL" id="KI912111">
    <property type="protein sequence ID" value="ETS82372.1"/>
    <property type="molecule type" value="Genomic_DNA"/>
</dbReference>
<comment type="subcellular location">
    <subcellularLocation>
        <location evidence="1">Nucleus</location>
    </subcellularLocation>
</comment>
<feature type="compositionally biased region" description="Low complexity" evidence="3">
    <location>
        <begin position="574"/>
        <end position="589"/>
    </location>
</feature>
<evidence type="ECO:0000256" key="2">
    <source>
        <dbReference type="ARBA" id="ARBA00023242"/>
    </source>
</evidence>
<evidence type="ECO:0000313" key="5">
    <source>
        <dbReference type="EMBL" id="ETS82372.1"/>
    </source>
</evidence>
<keyword evidence="6" id="KW-1185">Reference proteome</keyword>
<dbReference type="Proteomes" id="UP000030651">
    <property type="component" value="Unassembled WGS sequence"/>
</dbReference>
<dbReference type="HOGENOM" id="CLU_007574_0_0_1"/>
<dbReference type="GO" id="GO:0005634">
    <property type="term" value="C:nucleus"/>
    <property type="evidence" value="ECO:0007669"/>
    <property type="project" value="UniProtKB-SubCell"/>
</dbReference>
<dbReference type="Pfam" id="PF04082">
    <property type="entry name" value="Fungal_trans"/>
    <property type="match status" value="1"/>
</dbReference>
<dbReference type="PANTHER" id="PTHR31001">
    <property type="entry name" value="UNCHARACTERIZED TRANSCRIPTIONAL REGULATORY PROTEIN"/>
    <property type="match status" value="1"/>
</dbReference>
<dbReference type="eggNOG" id="ENOG502QSCH">
    <property type="taxonomic scope" value="Eukaryota"/>
</dbReference>
<sequence>MVVIHASIAGKDCTYINAGAQTNSVTTTHEELLDNTEGGHEIPLDERRRLSPTILNEGSRGTLSPQRTADIPQCSVGDLYRSRDAPSFFGSSYFGPQAAAKIIQAPAPDFSSGLPNKSIASSIHSFRDEGGPFSQIWDLLGILPRKKATVDRLKDAFVQELNWAIDAIEVKDFSNKYELFWSRTFGFDDLATIDLRWLALLFIVLAYAVLLDGKEPANKDIARDLQDTSLRFYWAARRAIVIAPTFYGESVDLVRAGVLVTWYLIYSRRISESWLTSSFAMRMAQAQGMHIDGERWGLCRQKTEVRRRVWSHLYTLDKTIALSIGRPFAIVDQQCIVKLASNLDLDDLDEAEAERAVERPLSEPTLNLGNRLGHELSVIVGKIQERCFGLFQVSYDTVLALHAEIVAWEDKLPPYFRLQEPDLSKDDQYKWLRWSRLRLHSMSHFAKVTLHRPFLLRQSITNRYRFSNDTCIASACADLEMRLKYFSQPLVDRMKWTLGPHNMFNSALILGIIIVRDPFSNRSQAILEDLEAYCELQRNDVWLNEFALAEVKICELCIKKTRQAIRGAARRMTANSSIPPSGGSSNSAIPLPDSLPALSTPSLHQTAAHQPIMDHVEGMEGGDPVNGARLRDPFFGMSMNAAAGFGSVKGATMWDDQNYAFPETVDLTHWEQVLDTIMQDHQI</sequence>
<evidence type="ECO:0000259" key="4">
    <source>
        <dbReference type="SMART" id="SM00906"/>
    </source>
</evidence>
<dbReference type="GO" id="GO:0008270">
    <property type="term" value="F:zinc ion binding"/>
    <property type="evidence" value="ECO:0007669"/>
    <property type="project" value="InterPro"/>
</dbReference>
<name>W3XAD9_PESFW</name>
<accession>W3XAD9</accession>
<organism evidence="5 6">
    <name type="scientific">Pestalotiopsis fici (strain W106-1 / CGMCC3.15140)</name>
    <dbReference type="NCBI Taxonomy" id="1229662"/>
    <lineage>
        <taxon>Eukaryota</taxon>
        <taxon>Fungi</taxon>
        <taxon>Dikarya</taxon>
        <taxon>Ascomycota</taxon>
        <taxon>Pezizomycotina</taxon>
        <taxon>Sordariomycetes</taxon>
        <taxon>Xylariomycetidae</taxon>
        <taxon>Amphisphaeriales</taxon>
        <taxon>Sporocadaceae</taxon>
        <taxon>Pestalotiopsis</taxon>
    </lineage>
</organism>
<dbReference type="RefSeq" id="XP_007831020.1">
    <property type="nucleotide sequence ID" value="XM_007832829.1"/>
</dbReference>
<dbReference type="GO" id="GO:0006351">
    <property type="term" value="P:DNA-templated transcription"/>
    <property type="evidence" value="ECO:0007669"/>
    <property type="project" value="InterPro"/>
</dbReference>
<proteinExistence type="predicted"/>
<dbReference type="SMART" id="SM00906">
    <property type="entry name" value="Fungal_trans"/>
    <property type="match status" value="1"/>
</dbReference>
<gene>
    <name evidence="5" type="ORF">PFICI_04248</name>
</gene>
<dbReference type="AlphaFoldDB" id="W3XAD9"/>
<dbReference type="OrthoDB" id="424974at2759"/>
<keyword evidence="2" id="KW-0539">Nucleus</keyword>
<dbReference type="InterPro" id="IPR007219">
    <property type="entry name" value="XnlR_reg_dom"/>
</dbReference>
<dbReference type="CDD" id="cd12148">
    <property type="entry name" value="fungal_TF_MHR"/>
    <property type="match status" value="1"/>
</dbReference>
<dbReference type="InParanoid" id="W3XAD9"/>
<dbReference type="GeneID" id="19269261"/>
<dbReference type="InterPro" id="IPR050613">
    <property type="entry name" value="Sec_Metabolite_Reg"/>
</dbReference>
<dbReference type="OMA" id="TWEQMIS"/>
<feature type="region of interest" description="Disordered" evidence="3">
    <location>
        <begin position="571"/>
        <end position="591"/>
    </location>
</feature>
<feature type="domain" description="Xylanolytic transcriptional activator regulatory" evidence="4">
    <location>
        <begin position="273"/>
        <end position="346"/>
    </location>
</feature>